<evidence type="ECO:0000313" key="4">
    <source>
        <dbReference type="Proteomes" id="UP000006322"/>
    </source>
</evidence>
<name>K6Z858_9ALTE</name>
<dbReference type="Pfam" id="PF00144">
    <property type="entry name" value="Beta-lactamase"/>
    <property type="match status" value="1"/>
</dbReference>
<dbReference type="AlphaFoldDB" id="K6Z858"/>
<accession>K6Z858</accession>
<reference evidence="4" key="1">
    <citation type="journal article" date="2014" name="Environ. Microbiol.">
        <title>Comparative genomics of the marine bacterial genus Glaciecola reveals the high degree of genomic diversity and genomic characteristic for cold adaptation.</title>
        <authorList>
            <person name="Qin Q.L."/>
            <person name="Xie B.B."/>
            <person name="Yu Y."/>
            <person name="Shu Y.L."/>
            <person name="Rong J.C."/>
            <person name="Zhang Y.J."/>
            <person name="Zhao D.L."/>
            <person name="Chen X.L."/>
            <person name="Zhang X.Y."/>
            <person name="Chen B."/>
            <person name="Zhou B.C."/>
            <person name="Zhang Y.Z."/>
        </authorList>
    </citation>
    <scope>NUCLEOTIDE SEQUENCE [LARGE SCALE GENOMIC DNA]</scope>
    <source>
        <strain evidence="4">LMG 21857</strain>
    </source>
</reference>
<dbReference type="Proteomes" id="UP000006322">
    <property type="component" value="Unassembled WGS sequence"/>
</dbReference>
<dbReference type="STRING" id="1129793.GPLA_1427"/>
<feature type="signal peptide" evidence="1">
    <location>
        <begin position="1"/>
        <end position="22"/>
    </location>
</feature>
<feature type="domain" description="Beta-lactamase-related" evidence="2">
    <location>
        <begin position="76"/>
        <end position="379"/>
    </location>
</feature>
<keyword evidence="1" id="KW-0732">Signal</keyword>
<organism evidence="3 4">
    <name type="scientific">Paraglaciecola polaris LMG 21857</name>
    <dbReference type="NCBI Taxonomy" id="1129793"/>
    <lineage>
        <taxon>Bacteria</taxon>
        <taxon>Pseudomonadati</taxon>
        <taxon>Pseudomonadota</taxon>
        <taxon>Gammaproteobacteria</taxon>
        <taxon>Alteromonadales</taxon>
        <taxon>Alteromonadaceae</taxon>
        <taxon>Paraglaciecola</taxon>
    </lineage>
</organism>
<sequence length="406" mass="45762">MNRIFAVAICALTLLNVGCAQSQKSSEKNTASYSWPEEQWDTSSPEAEGIDPVMLNRFVEQLKSDKYGRVNHFILIRNGRIVVDEKIKRDYTAIAANVSPEETIGLNTRNPIFGYEDAYYHPYYKGSDLHSLQSVTKSVTSIALGIAIDAGHIQGVNAPVSPYFEAYEFDKSDSRRASMTIKDLLTMQSGIEWQTEGDYQDPLNSTVALENADNWIQLILNHPMEREPGKFFEYNDGVSVLLGKIVREATGQRLDKWAEEHLFDPIGIESYYWKITPDGEVDSMGGLYLSAHDLARVGLLMLRNGKWKDKRVVSQSWVRQSTERHVIDRAPDDDESNAGYGYQWWLPNPVTADTVAFSAFGFGGQRLTVIPALDLVIVFNGWDLHVDYGAPERALRTEVLPDAVRR</sequence>
<gene>
    <name evidence="3" type="ORF">GPLA_1427</name>
</gene>
<dbReference type="Gene3D" id="3.40.710.10">
    <property type="entry name" value="DD-peptidase/beta-lactamase superfamily"/>
    <property type="match status" value="1"/>
</dbReference>
<keyword evidence="4" id="KW-1185">Reference proteome</keyword>
<dbReference type="EMBL" id="BAER01000037">
    <property type="protein sequence ID" value="GAC32341.1"/>
    <property type="molecule type" value="Genomic_DNA"/>
</dbReference>
<dbReference type="SUPFAM" id="SSF56601">
    <property type="entry name" value="beta-lactamase/transpeptidase-like"/>
    <property type="match status" value="1"/>
</dbReference>
<dbReference type="InterPro" id="IPR050789">
    <property type="entry name" value="Diverse_Enzym_Activities"/>
</dbReference>
<dbReference type="PANTHER" id="PTHR43283">
    <property type="entry name" value="BETA-LACTAMASE-RELATED"/>
    <property type="match status" value="1"/>
</dbReference>
<evidence type="ECO:0000256" key="1">
    <source>
        <dbReference type="SAM" id="SignalP"/>
    </source>
</evidence>
<evidence type="ECO:0000313" key="3">
    <source>
        <dbReference type="EMBL" id="GAC32341.1"/>
    </source>
</evidence>
<comment type="caution">
    <text evidence="3">The sequence shown here is derived from an EMBL/GenBank/DDBJ whole genome shotgun (WGS) entry which is preliminary data.</text>
</comment>
<proteinExistence type="predicted"/>
<feature type="chain" id="PRO_5003898157" evidence="1">
    <location>
        <begin position="23"/>
        <end position="406"/>
    </location>
</feature>
<evidence type="ECO:0000259" key="2">
    <source>
        <dbReference type="Pfam" id="PF00144"/>
    </source>
</evidence>
<dbReference type="PANTHER" id="PTHR43283:SF7">
    <property type="entry name" value="BETA-LACTAMASE-RELATED DOMAIN-CONTAINING PROTEIN"/>
    <property type="match status" value="1"/>
</dbReference>
<dbReference type="InterPro" id="IPR012338">
    <property type="entry name" value="Beta-lactam/transpept-like"/>
</dbReference>
<protein>
    <submittedName>
        <fullName evidence="3">Beta-lactamase</fullName>
    </submittedName>
</protein>
<dbReference type="InterPro" id="IPR001466">
    <property type="entry name" value="Beta-lactam-related"/>
</dbReference>